<keyword evidence="5" id="KW-1185">Reference proteome</keyword>
<dbReference type="InParanoid" id="G8Y8X1"/>
<dbReference type="PANTHER" id="PTHR47260">
    <property type="entry name" value="UPF0644 PROTEIN PB2B4.06"/>
    <property type="match status" value="1"/>
</dbReference>
<dbReference type="PANTHER" id="PTHR47260:SF4">
    <property type="entry name" value="MIOREX COMPLEX COMPONENT 3"/>
    <property type="match status" value="1"/>
</dbReference>
<dbReference type="HOGENOM" id="CLU_052827_2_2_1"/>
<reference evidence="3" key="1">
    <citation type="submission" date="2011-10" db="EMBL/GenBank/DDBJ databases">
        <authorList>
            <person name="Genoscope - CEA"/>
        </authorList>
    </citation>
    <scope>NUCLEOTIDE SEQUENCE</scope>
</reference>
<evidence type="ECO:0000313" key="4">
    <source>
        <dbReference type="EMBL" id="CCE84916.1"/>
    </source>
</evidence>
<evidence type="ECO:0000313" key="5">
    <source>
        <dbReference type="Proteomes" id="UP000005222"/>
    </source>
</evidence>
<dbReference type="InterPro" id="IPR006683">
    <property type="entry name" value="Thioestr_dom"/>
</dbReference>
<name>G8Y8X1_PICSO</name>
<gene>
    <name evidence="3" type="primary">Piso0_004481</name>
    <name evidence="3" type="ORF">GNLVRS01_PISO0K17830g</name>
    <name evidence="4" type="ORF">GNLVRS01_PISO0L17831g</name>
</gene>
<sequence>MIRGITRLSTTLVALGVGVAAFPAQWRKSSGIDNKLTHINSEVAERLENTSEFQRLEADPNTEKHYSSHVMPEQHRENYVSTGLFFGRQLHELDPIVFLNKKDREMTAFYHLGDKLVAADGKIHNGVVSTILDEGLCRCGFPFLPSGRGVTAKLSLNFRNEAPPQSTLVLRAKVTETKGRKVVINGSVETFPFDGSTPSNVVADATCILVEPKWFKYFSWAQLL</sequence>
<feature type="chain" id="PRO_5007664820" evidence="1">
    <location>
        <begin position="22"/>
        <end position="224"/>
    </location>
</feature>
<dbReference type="Gene3D" id="3.10.129.10">
    <property type="entry name" value="Hotdog Thioesterase"/>
    <property type="match status" value="1"/>
</dbReference>
<protein>
    <submittedName>
        <fullName evidence="3">Piso0_004481 protein</fullName>
    </submittedName>
</protein>
<feature type="domain" description="Thioesterase" evidence="2">
    <location>
        <begin position="121"/>
        <end position="188"/>
    </location>
</feature>
<dbReference type="InterPro" id="IPR052061">
    <property type="entry name" value="PTE-AB_protein"/>
</dbReference>
<accession>G8Y8X1</accession>
<feature type="signal peptide" evidence="1">
    <location>
        <begin position="1"/>
        <end position="21"/>
    </location>
</feature>
<evidence type="ECO:0000259" key="2">
    <source>
        <dbReference type="Pfam" id="PF03061"/>
    </source>
</evidence>
<keyword evidence="1" id="KW-0732">Signal</keyword>
<dbReference type="AlphaFoldDB" id="G8Y8X1"/>
<dbReference type="Proteomes" id="UP000005222">
    <property type="component" value="Chromosome K"/>
</dbReference>
<dbReference type="InterPro" id="IPR029069">
    <property type="entry name" value="HotDog_dom_sf"/>
</dbReference>
<dbReference type="Pfam" id="PF03061">
    <property type="entry name" value="4HBT"/>
    <property type="match status" value="1"/>
</dbReference>
<dbReference type="FunCoup" id="G8Y8X1">
    <property type="interactions" value="41"/>
</dbReference>
<dbReference type="STRING" id="559304.G8Y8X1"/>
<organism evidence="3 5">
    <name type="scientific">Pichia sorbitophila (strain ATCC MYA-4447 / BCRC 22081 / CBS 7064 / NBRC 10061 / NRRL Y-12695)</name>
    <name type="common">Hybrid yeast</name>
    <dbReference type="NCBI Taxonomy" id="559304"/>
    <lineage>
        <taxon>Eukaryota</taxon>
        <taxon>Fungi</taxon>
        <taxon>Dikarya</taxon>
        <taxon>Ascomycota</taxon>
        <taxon>Saccharomycotina</taxon>
        <taxon>Pichiomycetes</taxon>
        <taxon>Debaryomycetaceae</taxon>
        <taxon>Millerozyma</taxon>
    </lineage>
</organism>
<dbReference type="SUPFAM" id="SSF54637">
    <property type="entry name" value="Thioesterase/thiol ester dehydrase-isomerase"/>
    <property type="match status" value="1"/>
</dbReference>
<dbReference type="OrthoDB" id="506431at2759"/>
<dbReference type="EMBL" id="FO082048">
    <property type="protein sequence ID" value="CCE84916.1"/>
    <property type="molecule type" value="Genomic_DNA"/>
</dbReference>
<evidence type="ECO:0000256" key="1">
    <source>
        <dbReference type="SAM" id="SignalP"/>
    </source>
</evidence>
<dbReference type="eggNOG" id="KOG4781">
    <property type="taxonomic scope" value="Eukaryota"/>
</dbReference>
<dbReference type="EMBL" id="FO082049">
    <property type="protein sequence ID" value="CCE83885.1"/>
    <property type="molecule type" value="Genomic_DNA"/>
</dbReference>
<proteinExistence type="predicted"/>
<evidence type="ECO:0000313" key="3">
    <source>
        <dbReference type="EMBL" id="CCE83885.1"/>
    </source>
</evidence>
<dbReference type="Proteomes" id="UP000005222">
    <property type="component" value="Chromosome L"/>
</dbReference>
<reference evidence="5" key="2">
    <citation type="journal article" date="2012" name="G3 (Bethesda)">
        <title>Pichia sorbitophila, an interspecies yeast hybrid reveals early steps of genome resolution following polyploidization.</title>
        <authorList>
            <person name="Leh Louis V."/>
            <person name="Despons L."/>
            <person name="Friedrich A."/>
            <person name="Martin T."/>
            <person name="Durrens P."/>
            <person name="Casaregola S."/>
            <person name="Neuveglise C."/>
            <person name="Fairhead C."/>
            <person name="Marck C."/>
            <person name="Cruz J.A."/>
            <person name="Straub M.L."/>
            <person name="Kugler V."/>
            <person name="Sacerdot C."/>
            <person name="Uzunov Z."/>
            <person name="Thierry A."/>
            <person name="Weiss S."/>
            <person name="Bleykasten C."/>
            <person name="De Montigny J."/>
            <person name="Jacques N."/>
            <person name="Jung P."/>
            <person name="Lemaire M."/>
            <person name="Mallet S."/>
            <person name="Morel G."/>
            <person name="Richard G.F."/>
            <person name="Sarkar A."/>
            <person name="Savel G."/>
            <person name="Schacherer J."/>
            <person name="Seret M.L."/>
            <person name="Talla E."/>
            <person name="Samson G."/>
            <person name="Jubin C."/>
            <person name="Poulain J."/>
            <person name="Vacherie B."/>
            <person name="Barbe V."/>
            <person name="Pelletier E."/>
            <person name="Sherman D.J."/>
            <person name="Westhof E."/>
            <person name="Weissenbach J."/>
            <person name="Baret P.V."/>
            <person name="Wincker P."/>
            <person name="Gaillardin C."/>
            <person name="Dujon B."/>
            <person name="Souciet J.L."/>
        </authorList>
    </citation>
    <scope>NUCLEOTIDE SEQUENCE [LARGE SCALE GENOMIC DNA]</scope>
    <source>
        <strain evidence="5">ATCC MYA-4447 / BCRC 22081 / CBS 7064 / NBRC 10061 / NRRL Y-12695</strain>
    </source>
</reference>